<protein>
    <submittedName>
        <fullName evidence="1">Uncharacterized protein</fullName>
    </submittedName>
</protein>
<comment type="caution">
    <text evidence="1">The sequence shown here is derived from an EMBL/GenBank/DDBJ whole genome shotgun (WGS) entry which is preliminary data.</text>
</comment>
<dbReference type="PATRIC" id="fig|997874.3.peg.4117"/>
<gene>
    <name evidence="1" type="ORF">HMPREF1062_04019</name>
</gene>
<evidence type="ECO:0000313" key="1">
    <source>
        <dbReference type="EMBL" id="EIY26826.1"/>
    </source>
</evidence>
<proteinExistence type="predicted"/>
<dbReference type="HOGENOM" id="CLU_098278_0_0_10"/>
<dbReference type="Pfam" id="PF20186">
    <property type="entry name" value="DUF6549"/>
    <property type="match status" value="1"/>
</dbReference>
<name>I9QBW5_9BACE</name>
<keyword evidence="2" id="KW-1185">Reference proteome</keyword>
<reference evidence="1 2" key="1">
    <citation type="submission" date="2012-02" db="EMBL/GenBank/DDBJ databases">
        <title>The Genome Sequence of Bacteroides cellulosilyticus CL02T12C19.</title>
        <authorList>
            <consortium name="The Broad Institute Genome Sequencing Platform"/>
            <person name="Earl A."/>
            <person name="Ward D."/>
            <person name="Feldgarden M."/>
            <person name="Gevers D."/>
            <person name="Zitomersky N.L."/>
            <person name="Coyne M.J."/>
            <person name="Comstock L.E."/>
            <person name="Young S.K."/>
            <person name="Zeng Q."/>
            <person name="Gargeya S."/>
            <person name="Fitzgerald M."/>
            <person name="Haas B."/>
            <person name="Abouelleil A."/>
            <person name="Alvarado L."/>
            <person name="Arachchi H.M."/>
            <person name="Berlin A."/>
            <person name="Chapman S.B."/>
            <person name="Gearin G."/>
            <person name="Goldberg J."/>
            <person name="Griggs A."/>
            <person name="Gujja S."/>
            <person name="Hansen M."/>
            <person name="Heiman D."/>
            <person name="Howarth C."/>
            <person name="Larimer J."/>
            <person name="Lui A."/>
            <person name="MacDonald P.J.P."/>
            <person name="McCowen C."/>
            <person name="Montmayeur A."/>
            <person name="Murphy C."/>
            <person name="Neiman D."/>
            <person name="Pearson M."/>
            <person name="Priest M."/>
            <person name="Roberts A."/>
            <person name="Saif S."/>
            <person name="Shea T."/>
            <person name="Sisk P."/>
            <person name="Stolte C."/>
            <person name="Sykes S."/>
            <person name="Wortman J."/>
            <person name="Nusbaum C."/>
            <person name="Birren B."/>
        </authorList>
    </citation>
    <scope>NUCLEOTIDE SEQUENCE [LARGE SCALE GENOMIC DNA]</scope>
    <source>
        <strain evidence="1 2">CL02T12C19</strain>
    </source>
</reference>
<dbReference type="Proteomes" id="UP000003741">
    <property type="component" value="Unassembled WGS sequence"/>
</dbReference>
<dbReference type="InterPro" id="IPR046679">
    <property type="entry name" value="DUF6549"/>
</dbReference>
<dbReference type="EMBL" id="AGXG01000088">
    <property type="protein sequence ID" value="EIY26826.1"/>
    <property type="molecule type" value="Genomic_DNA"/>
</dbReference>
<evidence type="ECO:0000313" key="2">
    <source>
        <dbReference type="Proteomes" id="UP000003741"/>
    </source>
</evidence>
<sequence length="178" mass="20946">MIAVLIAAIICLSNLLKKERIESKRQSGNVEALFSELKTYKVRDSLNVAESKQLRLTIEELKEYREADAKLIKELKLKPSQVEYIAHTKVVTKDSIVFVLKDSCFNYADRWAEFNGCIRSDTVDFNYQTSDSLSTVVNREYKHHFLWFRWGTKGYRMKIVNHNPRSRITYNEFIKIEK</sequence>
<dbReference type="AlphaFoldDB" id="I9QBW5"/>
<accession>I9QBW5</accession>
<organism evidence="1 2">
    <name type="scientific">Bacteroides cellulosilyticus CL02T12C19</name>
    <dbReference type="NCBI Taxonomy" id="997874"/>
    <lineage>
        <taxon>Bacteria</taxon>
        <taxon>Pseudomonadati</taxon>
        <taxon>Bacteroidota</taxon>
        <taxon>Bacteroidia</taxon>
        <taxon>Bacteroidales</taxon>
        <taxon>Bacteroidaceae</taxon>
        <taxon>Bacteroides</taxon>
    </lineage>
</organism>